<dbReference type="GO" id="GO:0000908">
    <property type="term" value="F:taurine dioxygenase activity"/>
    <property type="evidence" value="ECO:0007669"/>
    <property type="project" value="TreeGrafter"/>
</dbReference>
<dbReference type="GO" id="GO:0046872">
    <property type="term" value="F:metal ion binding"/>
    <property type="evidence" value="ECO:0007669"/>
    <property type="project" value="UniProtKB-KW"/>
</dbReference>
<dbReference type="PANTHER" id="PTHR30468">
    <property type="entry name" value="ALPHA-KETOGLUTARATE-DEPENDENT SULFONATE DIOXYGENASE"/>
    <property type="match status" value="1"/>
</dbReference>
<dbReference type="RefSeq" id="WP_145610350.1">
    <property type="nucleotide sequence ID" value="NZ_VITV01000003.1"/>
</dbReference>
<dbReference type="Pfam" id="PF02668">
    <property type="entry name" value="TauD"/>
    <property type="match status" value="1"/>
</dbReference>
<proteinExistence type="inferred from homology"/>
<keyword evidence="3 7" id="KW-0223">Dioxygenase</keyword>
<dbReference type="AlphaFoldDB" id="A0A560K378"/>
<dbReference type="InterPro" id="IPR042098">
    <property type="entry name" value="TauD-like_sf"/>
</dbReference>
<dbReference type="SUPFAM" id="SSF51197">
    <property type="entry name" value="Clavaminate synthase-like"/>
    <property type="match status" value="1"/>
</dbReference>
<protein>
    <submittedName>
        <fullName evidence="7">Taurine dioxygenase</fullName>
    </submittedName>
</protein>
<name>A0A560K378_9PROT</name>
<comment type="caution">
    <text evidence="7">The sequence shown here is derived from an EMBL/GenBank/DDBJ whole genome shotgun (WGS) entry which is preliminary data.</text>
</comment>
<evidence type="ECO:0000256" key="2">
    <source>
        <dbReference type="ARBA" id="ARBA00022723"/>
    </source>
</evidence>
<evidence type="ECO:0000256" key="1">
    <source>
        <dbReference type="ARBA" id="ARBA00005896"/>
    </source>
</evidence>
<dbReference type="InterPro" id="IPR051323">
    <property type="entry name" value="AtsK-like"/>
</dbReference>
<keyword evidence="2" id="KW-0479">Metal-binding</keyword>
<accession>A0A560K378</accession>
<evidence type="ECO:0000256" key="3">
    <source>
        <dbReference type="ARBA" id="ARBA00022964"/>
    </source>
</evidence>
<sequence length="302" mass="33533">MTAAVRTPDTSSDAFEIREIPGVLGAEVIGLDLSQPLPESDFLRIRRTLAERQVVVVRGQGDLTPEQHIAFSRRFGPLEIHIQHHFHLAGHPEILVVSNVIENGKPIGLADAGRYWHSDLSYMALPSLGSLLHAREIPEGAGDTLFASLAAAYEALPEETQRRLQTLTAEHGYAARNRAQQAVTGQLRPGLTAEQEAKVPPVIHPVVRVHPETGRPSLFISEGFTSRIVELPEEESRALLAELFAHSIQDRFIYRHRWRPDDLVIWDNRQGIHLATGVPPDVRRTLYRTTVQGDKPQGIATA</sequence>
<evidence type="ECO:0000256" key="5">
    <source>
        <dbReference type="ARBA" id="ARBA00023004"/>
    </source>
</evidence>
<evidence type="ECO:0000259" key="6">
    <source>
        <dbReference type="Pfam" id="PF02668"/>
    </source>
</evidence>
<dbReference type="Gene3D" id="3.60.130.10">
    <property type="entry name" value="Clavaminate synthase-like"/>
    <property type="match status" value="1"/>
</dbReference>
<organism evidence="7 8">
    <name type="scientific">Nitrospirillum amazonense</name>
    <dbReference type="NCBI Taxonomy" id="28077"/>
    <lineage>
        <taxon>Bacteria</taxon>
        <taxon>Pseudomonadati</taxon>
        <taxon>Pseudomonadota</taxon>
        <taxon>Alphaproteobacteria</taxon>
        <taxon>Rhodospirillales</taxon>
        <taxon>Azospirillaceae</taxon>
        <taxon>Nitrospirillum</taxon>
    </lineage>
</organism>
<evidence type="ECO:0000256" key="4">
    <source>
        <dbReference type="ARBA" id="ARBA00023002"/>
    </source>
</evidence>
<comment type="similarity">
    <text evidence="1">Belongs to the TfdA dioxygenase family.</text>
</comment>
<gene>
    <name evidence="7" type="ORF">FBZ87_103607</name>
</gene>
<dbReference type="GO" id="GO:0005737">
    <property type="term" value="C:cytoplasm"/>
    <property type="evidence" value="ECO:0007669"/>
    <property type="project" value="TreeGrafter"/>
</dbReference>
<dbReference type="PANTHER" id="PTHR30468:SF1">
    <property type="entry name" value="ALPHA-KETOGLUTARATE-DEPENDENT SULFONATE DIOXYGENASE"/>
    <property type="match status" value="1"/>
</dbReference>
<reference evidence="7 8" key="1">
    <citation type="submission" date="2019-06" db="EMBL/GenBank/DDBJ databases">
        <title>Genomic Encyclopedia of Type Strains, Phase IV (KMG-V): Genome sequencing to study the core and pangenomes of soil and plant-associated prokaryotes.</title>
        <authorList>
            <person name="Whitman W."/>
        </authorList>
    </citation>
    <scope>NUCLEOTIDE SEQUENCE [LARGE SCALE GENOMIC DNA]</scope>
    <source>
        <strain evidence="7 8">BR 12005</strain>
    </source>
</reference>
<dbReference type="InterPro" id="IPR003819">
    <property type="entry name" value="TauD/TfdA-like"/>
</dbReference>
<dbReference type="EMBL" id="VITV01000003">
    <property type="protein sequence ID" value="TWB77788.1"/>
    <property type="molecule type" value="Genomic_DNA"/>
</dbReference>
<evidence type="ECO:0000313" key="7">
    <source>
        <dbReference type="EMBL" id="TWB77788.1"/>
    </source>
</evidence>
<dbReference type="GO" id="GO:0006790">
    <property type="term" value="P:sulfur compound metabolic process"/>
    <property type="evidence" value="ECO:0007669"/>
    <property type="project" value="TreeGrafter"/>
</dbReference>
<feature type="domain" description="TauD/TfdA-like" evidence="6">
    <location>
        <begin position="16"/>
        <end position="290"/>
    </location>
</feature>
<keyword evidence="5" id="KW-0408">Iron</keyword>
<evidence type="ECO:0000313" key="8">
    <source>
        <dbReference type="Proteomes" id="UP000320516"/>
    </source>
</evidence>
<keyword evidence="4" id="KW-0560">Oxidoreductase</keyword>
<dbReference type="Proteomes" id="UP000320516">
    <property type="component" value="Unassembled WGS sequence"/>
</dbReference>